<dbReference type="EMBL" id="UZAN01071244">
    <property type="protein sequence ID" value="VDP95056.1"/>
    <property type="molecule type" value="Genomic_DNA"/>
</dbReference>
<proteinExistence type="predicted"/>
<evidence type="ECO:0000313" key="4">
    <source>
        <dbReference type="WBParaSite" id="ECPE_0001779201-mRNA-1"/>
    </source>
</evidence>
<reference evidence="4" key="1">
    <citation type="submission" date="2016-06" db="UniProtKB">
        <authorList>
            <consortium name="WormBaseParasite"/>
        </authorList>
    </citation>
    <scope>IDENTIFICATION</scope>
</reference>
<reference evidence="2 3" key="2">
    <citation type="submission" date="2018-11" db="EMBL/GenBank/DDBJ databases">
        <authorList>
            <consortium name="Pathogen Informatics"/>
        </authorList>
    </citation>
    <scope>NUCLEOTIDE SEQUENCE [LARGE SCALE GENOMIC DNA]</scope>
    <source>
        <strain evidence="2 3">Egypt</strain>
    </source>
</reference>
<dbReference type="WBParaSite" id="ECPE_0001779201-mRNA-1">
    <property type="protein sequence ID" value="ECPE_0001779201-mRNA-1"/>
    <property type="gene ID" value="ECPE_0001779201"/>
</dbReference>
<organism evidence="4">
    <name type="scientific">Echinostoma caproni</name>
    <dbReference type="NCBI Taxonomy" id="27848"/>
    <lineage>
        <taxon>Eukaryota</taxon>
        <taxon>Metazoa</taxon>
        <taxon>Spiralia</taxon>
        <taxon>Lophotrochozoa</taxon>
        <taxon>Platyhelminthes</taxon>
        <taxon>Trematoda</taxon>
        <taxon>Digenea</taxon>
        <taxon>Plagiorchiida</taxon>
        <taxon>Echinostomata</taxon>
        <taxon>Echinostomatoidea</taxon>
        <taxon>Echinostomatidae</taxon>
        <taxon>Echinostoma</taxon>
    </lineage>
</organism>
<accession>A0A183BEW2</accession>
<gene>
    <name evidence="2" type="ORF">ECPE_LOCUS17747</name>
</gene>
<dbReference type="Proteomes" id="UP000272942">
    <property type="component" value="Unassembled WGS sequence"/>
</dbReference>
<keyword evidence="3" id="KW-1185">Reference proteome</keyword>
<evidence type="ECO:0000256" key="1">
    <source>
        <dbReference type="SAM" id="MobiDB-lite"/>
    </source>
</evidence>
<evidence type="ECO:0000313" key="2">
    <source>
        <dbReference type="EMBL" id="VDP95056.1"/>
    </source>
</evidence>
<dbReference type="AlphaFoldDB" id="A0A183BEW2"/>
<sequence length="92" mass="9976">MDEKLKMRTAVNLTRLQIDEAPHISAPKQVKNLSFIPLVASTPDASFADTTSDDSTIVGIINYEAFPRSSKGQSPNQGAHFPITSWDEGATT</sequence>
<evidence type="ECO:0000313" key="3">
    <source>
        <dbReference type="Proteomes" id="UP000272942"/>
    </source>
</evidence>
<name>A0A183BEW2_9TREM</name>
<feature type="region of interest" description="Disordered" evidence="1">
    <location>
        <begin position="68"/>
        <end position="92"/>
    </location>
</feature>
<protein>
    <submittedName>
        <fullName evidence="2 4">Uncharacterized protein</fullName>
    </submittedName>
</protein>